<dbReference type="Proteomes" id="UP000251800">
    <property type="component" value="Unassembled WGS sequence"/>
</dbReference>
<dbReference type="Gene3D" id="2.30.130.10">
    <property type="entry name" value="PUA domain"/>
    <property type="match status" value="1"/>
</dbReference>
<gene>
    <name evidence="10" type="ORF">DEH80_13070</name>
</gene>
<feature type="domain" description="RlmI-like PUA" evidence="9">
    <location>
        <begin position="7"/>
        <end position="73"/>
    </location>
</feature>
<keyword evidence="4 10" id="KW-0489">Methyltransferase</keyword>
<protein>
    <submittedName>
        <fullName evidence="10">RlmI/RlmK family 23S rRNA methyltransferase</fullName>
    </submittedName>
</protein>
<proteinExistence type="inferred from homology"/>
<dbReference type="SUPFAM" id="SSF53335">
    <property type="entry name" value="S-adenosyl-L-methionine-dependent methyltransferases"/>
    <property type="match status" value="1"/>
</dbReference>
<dbReference type="PANTHER" id="PTHR42873">
    <property type="entry name" value="RIBOSOMAL RNA LARGE SUBUNIT METHYLTRANSFERASE"/>
    <property type="match status" value="1"/>
</dbReference>
<dbReference type="CDD" id="cd02440">
    <property type="entry name" value="AdoMet_MTases"/>
    <property type="match status" value="1"/>
</dbReference>
<evidence type="ECO:0000256" key="7">
    <source>
        <dbReference type="ARBA" id="ARBA00038091"/>
    </source>
</evidence>
<dbReference type="GO" id="GO:0003723">
    <property type="term" value="F:RNA binding"/>
    <property type="evidence" value="ECO:0007669"/>
    <property type="project" value="InterPro"/>
</dbReference>
<dbReference type="InterPro" id="IPR029063">
    <property type="entry name" value="SAM-dependent_MTases_sf"/>
</dbReference>
<evidence type="ECO:0000256" key="1">
    <source>
        <dbReference type="ARBA" id="ARBA00004496"/>
    </source>
</evidence>
<dbReference type="GO" id="GO:0032259">
    <property type="term" value="P:methylation"/>
    <property type="evidence" value="ECO:0007669"/>
    <property type="project" value="UniProtKB-KW"/>
</dbReference>
<evidence type="ECO:0000256" key="5">
    <source>
        <dbReference type="ARBA" id="ARBA00022679"/>
    </source>
</evidence>
<accession>A0A363UJ01</accession>
<dbReference type="Pfam" id="PF10672">
    <property type="entry name" value="Methyltrans_SAM"/>
    <property type="match status" value="1"/>
</dbReference>
<dbReference type="EMBL" id="QEQK01000011">
    <property type="protein sequence ID" value="PWN55404.1"/>
    <property type="molecule type" value="Genomic_DNA"/>
</dbReference>
<dbReference type="CDD" id="cd21153">
    <property type="entry name" value="PUA_RlmI"/>
    <property type="match status" value="1"/>
</dbReference>
<dbReference type="GO" id="GO:0005737">
    <property type="term" value="C:cytoplasm"/>
    <property type="evidence" value="ECO:0007669"/>
    <property type="project" value="UniProtKB-SubCell"/>
</dbReference>
<dbReference type="InterPro" id="IPR019614">
    <property type="entry name" value="SAM-dep_methyl-trfase"/>
</dbReference>
<sequence length="394" mass="42738">MPSLPSLRLKPHADRRLRIGHLWVFANEVDIQRTPLTTFAPGALARLEDARGKTLGQVYVNPASLICARMLTRNAHASIDAAWFAERIRQALQLRERVYPGGFYRLLFGESDGVPGLVVDRYGDVLVAQSTTAGMDALRPVVETALQTALSPRGIYWRCDAPVRSLEGLEPEVEVRGDVPDAIEIVEAGRRFVAPLKTGQKTGWYFDQRDNRALVGQLAAGQRVLDVFSYIGGFGVTAAACGARSVTCLDASDTALEQAQANASRNNVTIDVRAGDARQSLEALAADKARFDLVVVDPPALIKRKKDVAAGTRHYQQLNRLAMELLAPNGLLLAASCSHHLTADAMRGALRKAAAESGRRMMVLAQRGAALDHPVHAAIPETEYLKAFLCSVDA</sequence>
<dbReference type="CDD" id="cd11572">
    <property type="entry name" value="RlmI_M_like"/>
    <property type="match status" value="1"/>
</dbReference>
<keyword evidence="3" id="KW-0698">rRNA processing</keyword>
<dbReference type="OrthoDB" id="9805492at2"/>
<name>A0A363UJ01_9GAMM</name>
<evidence type="ECO:0000256" key="6">
    <source>
        <dbReference type="ARBA" id="ARBA00022691"/>
    </source>
</evidence>
<keyword evidence="5 10" id="KW-0808">Transferase</keyword>
<keyword evidence="11" id="KW-1185">Reference proteome</keyword>
<reference evidence="10 11" key="1">
    <citation type="submission" date="2018-05" db="EMBL/GenBank/DDBJ databases">
        <title>Abyssibacter profundi OUC007T gen. nov., sp. nov, a marine bacterium isolated from seawater of the Mariana Trench.</title>
        <authorList>
            <person name="Zhou S."/>
        </authorList>
    </citation>
    <scope>NUCLEOTIDE SEQUENCE [LARGE SCALE GENOMIC DNA]</scope>
    <source>
        <strain evidence="10 11">OUC007</strain>
    </source>
</reference>
<keyword evidence="6" id="KW-0949">S-adenosyl-L-methionine</keyword>
<evidence type="ECO:0000259" key="8">
    <source>
        <dbReference type="Pfam" id="PF10672"/>
    </source>
</evidence>
<dbReference type="PANTHER" id="PTHR42873:SF1">
    <property type="entry name" value="S-ADENOSYLMETHIONINE-DEPENDENT METHYLTRANSFERASE DOMAIN-CONTAINING PROTEIN"/>
    <property type="match status" value="1"/>
</dbReference>
<dbReference type="Pfam" id="PF17785">
    <property type="entry name" value="PUA_3"/>
    <property type="match status" value="1"/>
</dbReference>
<evidence type="ECO:0000256" key="4">
    <source>
        <dbReference type="ARBA" id="ARBA00022603"/>
    </source>
</evidence>
<evidence type="ECO:0000256" key="3">
    <source>
        <dbReference type="ARBA" id="ARBA00022552"/>
    </source>
</evidence>
<dbReference type="InterPro" id="IPR015947">
    <property type="entry name" value="PUA-like_sf"/>
</dbReference>
<evidence type="ECO:0000313" key="10">
    <source>
        <dbReference type="EMBL" id="PWN55404.1"/>
    </source>
</evidence>
<comment type="subcellular location">
    <subcellularLocation>
        <location evidence="1">Cytoplasm</location>
    </subcellularLocation>
</comment>
<dbReference type="GO" id="GO:0008168">
    <property type="term" value="F:methyltransferase activity"/>
    <property type="evidence" value="ECO:0007669"/>
    <property type="project" value="UniProtKB-KW"/>
</dbReference>
<dbReference type="RefSeq" id="WP_109720945.1">
    <property type="nucleotide sequence ID" value="NZ_QEQK01000011.1"/>
</dbReference>
<keyword evidence="2" id="KW-0963">Cytoplasm</keyword>
<evidence type="ECO:0000256" key="2">
    <source>
        <dbReference type="ARBA" id="ARBA00022490"/>
    </source>
</evidence>
<dbReference type="Gene3D" id="3.40.50.150">
    <property type="entry name" value="Vaccinia Virus protein VP39"/>
    <property type="match status" value="1"/>
</dbReference>
<dbReference type="SUPFAM" id="SSF88697">
    <property type="entry name" value="PUA domain-like"/>
    <property type="match status" value="1"/>
</dbReference>
<dbReference type="InterPro" id="IPR041532">
    <property type="entry name" value="RlmI-like_PUA"/>
</dbReference>
<dbReference type="Gene3D" id="3.30.750.80">
    <property type="entry name" value="RNA methyltransferase domain (HRMD) like"/>
    <property type="match status" value="1"/>
</dbReference>
<dbReference type="GO" id="GO:0006364">
    <property type="term" value="P:rRNA processing"/>
    <property type="evidence" value="ECO:0007669"/>
    <property type="project" value="UniProtKB-KW"/>
</dbReference>
<dbReference type="InterPro" id="IPR036974">
    <property type="entry name" value="PUA_sf"/>
</dbReference>
<evidence type="ECO:0000259" key="9">
    <source>
        <dbReference type="Pfam" id="PF17785"/>
    </source>
</evidence>
<feature type="domain" description="S-adenosylmethionine-dependent methyltransferase" evidence="8">
    <location>
        <begin position="177"/>
        <end position="344"/>
    </location>
</feature>
<comment type="caution">
    <text evidence="10">The sequence shown here is derived from an EMBL/GenBank/DDBJ whole genome shotgun (WGS) entry which is preliminary data.</text>
</comment>
<dbReference type="AlphaFoldDB" id="A0A363UJ01"/>
<organism evidence="10 11">
    <name type="scientific">Abyssibacter profundi</name>
    <dbReference type="NCBI Taxonomy" id="2182787"/>
    <lineage>
        <taxon>Bacteria</taxon>
        <taxon>Pseudomonadati</taxon>
        <taxon>Pseudomonadota</taxon>
        <taxon>Gammaproteobacteria</taxon>
        <taxon>Chromatiales</taxon>
        <taxon>Oceanococcaceae</taxon>
        <taxon>Abyssibacter</taxon>
    </lineage>
</organism>
<evidence type="ECO:0000313" key="11">
    <source>
        <dbReference type="Proteomes" id="UP000251800"/>
    </source>
</evidence>
<comment type="similarity">
    <text evidence="7">Belongs to the methyltransferase superfamily. RlmI family.</text>
</comment>